<dbReference type="Gene3D" id="2.40.10.120">
    <property type="match status" value="1"/>
</dbReference>
<accession>A0A9Q9IB82</accession>
<dbReference type="KEGG" id="daur:Daura_25825"/>
<dbReference type="EMBL" id="CP073767">
    <property type="protein sequence ID" value="UWZ50269.1"/>
    <property type="molecule type" value="Genomic_DNA"/>
</dbReference>
<evidence type="ECO:0000313" key="1">
    <source>
        <dbReference type="EMBL" id="UWZ50269.1"/>
    </source>
</evidence>
<sequence length="417" mass="45331">MIDGRIVAGAADLGSGFCLTDRIVATAAHVVRHRGPQELEFVTAAGVRLAVEAVHADPAIDVATLRVAESLAIVPALTHAVLRAEWRVTARPRDHDAQLTGTVTATDHLVVNQGGHEMTVLQLHVAQALRDYRGYSGSAVTVDGAVVGVLVEQVPERVAAGDGRRAAANVLYAVPVAQVVRRFRLGVAVGRADRGDQVLPVHQLLDTAYFDLDQLKTAILEAVAAAGGRFLVFGVDAGEQAVVENLCAWLRQYVGETARQHWLDLSAELHSVDTAVRAVTRYTGVLEARNVICPVAVRGAPAADVAELVRRVREAYGRPKRWCMLFLLGVPAGGFPDGVTALPRPRFARRDVERWAAHVTVSKRWPRPLAAAWTTHIVGRVGEELDVRYTYEELADCIDRVRHQPDELRGYLEDLEA</sequence>
<dbReference type="Pfam" id="PF13365">
    <property type="entry name" value="Trypsin_2"/>
    <property type="match status" value="1"/>
</dbReference>
<evidence type="ECO:0000313" key="2">
    <source>
        <dbReference type="Proteomes" id="UP001058003"/>
    </source>
</evidence>
<gene>
    <name evidence="1" type="ORF">Daura_25825</name>
</gene>
<dbReference type="Proteomes" id="UP001058003">
    <property type="component" value="Chromosome"/>
</dbReference>
<dbReference type="RefSeq" id="WP_033364276.1">
    <property type="nucleotide sequence ID" value="NZ_CP073767.1"/>
</dbReference>
<dbReference type="InterPro" id="IPR009003">
    <property type="entry name" value="Peptidase_S1_PA"/>
</dbReference>
<protein>
    <submittedName>
        <fullName evidence="1">Trypsin-like peptidase domain-containing protein</fullName>
    </submittedName>
</protein>
<dbReference type="OrthoDB" id="3284914at2"/>
<dbReference type="SUPFAM" id="SSF50494">
    <property type="entry name" value="Trypsin-like serine proteases"/>
    <property type="match status" value="1"/>
</dbReference>
<reference evidence="1" key="1">
    <citation type="submission" date="2021-04" db="EMBL/GenBank/DDBJ databases">
        <title>Dactylosporangium aurantiacum NRRL B-8018 full assembly.</title>
        <authorList>
            <person name="Hartkoorn R.C."/>
            <person name="Beaudoing E."/>
            <person name="Hot D."/>
        </authorList>
    </citation>
    <scope>NUCLEOTIDE SEQUENCE</scope>
    <source>
        <strain evidence="1">NRRL B-8018</strain>
    </source>
</reference>
<organism evidence="1 2">
    <name type="scientific">Dactylosporangium aurantiacum</name>
    <dbReference type="NCBI Taxonomy" id="35754"/>
    <lineage>
        <taxon>Bacteria</taxon>
        <taxon>Bacillati</taxon>
        <taxon>Actinomycetota</taxon>
        <taxon>Actinomycetes</taxon>
        <taxon>Micromonosporales</taxon>
        <taxon>Micromonosporaceae</taxon>
        <taxon>Dactylosporangium</taxon>
    </lineage>
</organism>
<name>A0A9Q9IB82_9ACTN</name>
<dbReference type="AlphaFoldDB" id="A0A9Q9IB82"/>
<keyword evidence="2" id="KW-1185">Reference proteome</keyword>
<proteinExistence type="predicted"/>